<evidence type="ECO:0000313" key="3">
    <source>
        <dbReference type="Proteomes" id="UP000321201"/>
    </source>
</evidence>
<gene>
    <name evidence="2" type="ORF">FR698_04110</name>
</gene>
<keyword evidence="3" id="KW-1185">Reference proteome</keyword>
<dbReference type="InParanoid" id="A0A5C7EWQ5"/>
<keyword evidence="1" id="KW-0812">Transmembrane</keyword>
<dbReference type="PANTHER" id="PTHR34368:SF1">
    <property type="entry name" value="OS01G0962200 PROTEIN"/>
    <property type="match status" value="1"/>
</dbReference>
<feature type="transmembrane region" description="Helical" evidence="1">
    <location>
        <begin position="187"/>
        <end position="206"/>
    </location>
</feature>
<dbReference type="EMBL" id="VPFL01000004">
    <property type="protein sequence ID" value="TXF12830.1"/>
    <property type="molecule type" value="Genomic_DNA"/>
</dbReference>
<feature type="transmembrane region" description="Helical" evidence="1">
    <location>
        <begin position="21"/>
        <end position="45"/>
    </location>
</feature>
<feature type="transmembrane region" description="Helical" evidence="1">
    <location>
        <begin position="129"/>
        <end position="149"/>
    </location>
</feature>
<keyword evidence="1" id="KW-0472">Membrane</keyword>
<reference evidence="2 3" key="1">
    <citation type="submission" date="2019-08" db="EMBL/GenBank/DDBJ databases">
        <title>Pelomicrobium methylotrophicum gen. nov., sp. nov. a moderately thermophilic, facultatively anaerobic, lithoautotrophic and methylotrophic bacterium isolated from a terrestrial mud volcano.</title>
        <authorList>
            <person name="Slobodkina G.B."/>
            <person name="Merkel A.Y."/>
            <person name="Slobodkin A.I."/>
        </authorList>
    </citation>
    <scope>NUCLEOTIDE SEQUENCE [LARGE SCALE GENOMIC DNA]</scope>
    <source>
        <strain evidence="2 3">SM250</strain>
    </source>
</reference>
<name>A0A5C7EWQ5_9PROT</name>
<dbReference type="AlphaFoldDB" id="A0A5C7EWQ5"/>
<protein>
    <submittedName>
        <fullName evidence="2">Alkaline phytoceramidase</fullName>
    </submittedName>
</protein>
<feature type="transmembrane region" description="Helical" evidence="1">
    <location>
        <begin position="156"/>
        <end position="175"/>
    </location>
</feature>
<dbReference type="OrthoDB" id="6088058at2"/>
<organism evidence="2 3">
    <name type="scientific">Pelomicrobium methylotrophicum</name>
    <dbReference type="NCBI Taxonomy" id="2602750"/>
    <lineage>
        <taxon>Bacteria</taxon>
        <taxon>Pseudomonadati</taxon>
        <taxon>Pseudomonadota</taxon>
        <taxon>Hydrogenophilia</taxon>
        <taxon>Hydrogenophilia incertae sedis</taxon>
        <taxon>Pelomicrobium</taxon>
    </lineage>
</organism>
<feature type="transmembrane region" description="Helical" evidence="1">
    <location>
        <begin position="65"/>
        <end position="88"/>
    </location>
</feature>
<dbReference type="Proteomes" id="UP000321201">
    <property type="component" value="Unassembled WGS sequence"/>
</dbReference>
<evidence type="ECO:0000313" key="2">
    <source>
        <dbReference type="EMBL" id="TXF12830.1"/>
    </source>
</evidence>
<sequence length="292" mass="30797">MSTSPPLLVQLGTGSRPLSDAACYAVVLALGLLIVGVALFVPAYPQPQRYHLFADGRALFGIPNFGNVASNAAFLAVGVWGLGFLFSARGRTAFLGSRGRGPYAVFFAGAVLTALGSSLYHWAPSDATLTWDRVGMAVAFSALVPAVLADRTDSKAIGPALLIALLLGVGSVVYWRATAALGVENVLPYLVLQAAALATVLGLNALPSRYTRRKDLYGAFLWYAAALAAENLDRQIYALGEVVSGHSLKHLLAAAAMGWILRMLMKRRPTARDDAAGGQPDGAARFLLRRIG</sequence>
<accession>A0A5C7EWQ5</accession>
<keyword evidence="1" id="KW-1133">Transmembrane helix</keyword>
<dbReference type="RefSeq" id="WP_147798911.1">
    <property type="nucleotide sequence ID" value="NZ_VPFL01000004.1"/>
</dbReference>
<evidence type="ECO:0000256" key="1">
    <source>
        <dbReference type="SAM" id="Phobius"/>
    </source>
</evidence>
<comment type="caution">
    <text evidence="2">The sequence shown here is derived from an EMBL/GenBank/DDBJ whole genome shotgun (WGS) entry which is preliminary data.</text>
</comment>
<dbReference type="PANTHER" id="PTHR34368">
    <property type="entry name" value="OS01G0962200 PROTEIN"/>
    <property type="match status" value="1"/>
</dbReference>
<proteinExistence type="predicted"/>
<feature type="transmembrane region" description="Helical" evidence="1">
    <location>
        <begin position="100"/>
        <end position="123"/>
    </location>
</feature>